<dbReference type="PROSITE" id="PS00092">
    <property type="entry name" value="N6_MTASE"/>
    <property type="match status" value="1"/>
</dbReference>
<keyword evidence="2 7" id="KW-0489">Methyltransferase</keyword>
<accession>A0A117LBR2</accession>
<evidence type="ECO:0000256" key="3">
    <source>
        <dbReference type="ARBA" id="ARBA00022679"/>
    </source>
</evidence>
<organism evidence="7 8">
    <name type="scientific">Thermacetogenium phaeum</name>
    <dbReference type="NCBI Taxonomy" id="85874"/>
    <lineage>
        <taxon>Bacteria</taxon>
        <taxon>Bacillati</taxon>
        <taxon>Bacillota</taxon>
        <taxon>Clostridia</taxon>
        <taxon>Thermoanaerobacterales</taxon>
        <taxon>Thermoanaerobacteraceae</taxon>
        <taxon>Thermacetogenium</taxon>
    </lineage>
</organism>
<evidence type="ECO:0000256" key="1">
    <source>
        <dbReference type="ARBA" id="ARBA00006594"/>
    </source>
</evidence>
<dbReference type="EMBL" id="LGFO01000010">
    <property type="protein sequence ID" value="KUK37120.1"/>
    <property type="molecule type" value="Genomic_DNA"/>
</dbReference>
<protein>
    <submittedName>
        <fullName evidence="7">Adenine-specific DNA methylase</fullName>
    </submittedName>
</protein>
<comment type="similarity">
    <text evidence="1">Belongs to the N(4)/N(6)-methyltransferase family.</text>
</comment>
<evidence type="ECO:0000256" key="4">
    <source>
        <dbReference type="ARBA" id="ARBA00022691"/>
    </source>
</evidence>
<dbReference type="PATRIC" id="fig|85874.4.peg.1144"/>
<dbReference type="Gene3D" id="3.40.50.150">
    <property type="entry name" value="Vaccinia Virus protein VP39"/>
    <property type="match status" value="1"/>
</dbReference>
<name>A0A117LBR2_9THEO</name>
<keyword evidence="5" id="KW-0680">Restriction system</keyword>
<dbReference type="Pfam" id="PF01555">
    <property type="entry name" value="N6_N4_Mtase"/>
    <property type="match status" value="1"/>
</dbReference>
<dbReference type="InterPro" id="IPR029063">
    <property type="entry name" value="SAM-dependent_MTases_sf"/>
</dbReference>
<feature type="domain" description="DNA methylase N-4/N-6" evidence="6">
    <location>
        <begin position="93"/>
        <end position="336"/>
    </location>
</feature>
<dbReference type="InterPro" id="IPR002052">
    <property type="entry name" value="DNA_methylase_N6_adenine_CS"/>
</dbReference>
<dbReference type="GO" id="GO:0008170">
    <property type="term" value="F:N-methyltransferase activity"/>
    <property type="evidence" value="ECO:0007669"/>
    <property type="project" value="InterPro"/>
</dbReference>
<dbReference type="Proteomes" id="UP000053326">
    <property type="component" value="Unassembled WGS sequence"/>
</dbReference>
<evidence type="ECO:0000313" key="7">
    <source>
        <dbReference type="EMBL" id="KUK37120.1"/>
    </source>
</evidence>
<evidence type="ECO:0000256" key="2">
    <source>
        <dbReference type="ARBA" id="ARBA00022603"/>
    </source>
</evidence>
<dbReference type="PRINTS" id="PR00506">
    <property type="entry name" value="D21N6MTFRASE"/>
</dbReference>
<dbReference type="InterPro" id="IPR002941">
    <property type="entry name" value="DNA_methylase_N4/N6"/>
</dbReference>
<dbReference type="InterPro" id="IPR002295">
    <property type="entry name" value="N4/N6-MTase_EcoPI_Mod-like"/>
</dbReference>
<evidence type="ECO:0000313" key="8">
    <source>
        <dbReference type="Proteomes" id="UP000053326"/>
    </source>
</evidence>
<comment type="caution">
    <text evidence="7">The sequence shown here is derived from an EMBL/GenBank/DDBJ whole genome shotgun (WGS) entry which is preliminary data.</text>
</comment>
<keyword evidence="3" id="KW-0808">Transferase</keyword>
<sequence>MTSSLIERLPQIVVAGRQEAEEVLARVSASRGASLQVDEFVVPALGCGVLGGKGEEEERPWYNRLLYGDNLIIIEALLAGDPPTGLPSLRGKVDLIYIDPPFATNAGYRVCRTLPGSGGEEPFLLEMRAYSDCWEDGLAGYLRMLCPRLFLMRELLSESGSLIIHLDWHAVHYVKVLLDEIFGQENFRNEIAWCYGGGGAPRRTYPKKHDLILWYTKGSNWTFNRQYRPYTKGTLERGLTAVKGDKYELRAQGAGLDDWWAGSEVQKILSPTAVENLKFSTQKPEGLLKRIIVGHSNEGDLVADFFSGTGTTAAVAGRLGRRWIAVDISKQALMISYKRLVAEESGPFICQSVRNHSGAFLQKTSVRGAGEKDLVLLVLNIFGAVPFPGWHHPEDALGYLENGGSLVLVASPSRRIDRLFLKKACELKKSLPGEWKKIVVLGWGLDDEVLDFLEEHEREAPEVLIIAPELLNEGRFCPKERNLLQRRGLYFLPPARLTLKEPVVKRYSHDHEEIIIELDDYRLLASDYLPVSGEAEEKVRRLLEKDPLALIEYWSVDPDYDGNYFCSRWQNWREGKERRIRSEARLIVPRVEGIRRIGVKAVDVFGYESRAYSLVCSREQKIT</sequence>
<keyword evidence="4" id="KW-0949">S-adenosyl-L-methionine</keyword>
<dbReference type="SUPFAM" id="SSF53335">
    <property type="entry name" value="S-adenosyl-L-methionine-dependent methyltransferases"/>
    <property type="match status" value="2"/>
</dbReference>
<evidence type="ECO:0000256" key="5">
    <source>
        <dbReference type="ARBA" id="ARBA00022747"/>
    </source>
</evidence>
<reference evidence="8" key="1">
    <citation type="journal article" date="2015" name="MBio">
        <title>Genome-Resolved Metagenomic Analysis Reveals Roles for Candidate Phyla and Other Microbial Community Members in Biogeochemical Transformations in Oil Reservoirs.</title>
        <authorList>
            <person name="Hu P."/>
            <person name="Tom L."/>
            <person name="Singh A."/>
            <person name="Thomas B.C."/>
            <person name="Baker B.J."/>
            <person name="Piceno Y.M."/>
            <person name="Andersen G.L."/>
            <person name="Banfield J.F."/>
        </authorList>
    </citation>
    <scope>NUCLEOTIDE SEQUENCE [LARGE SCALE GENOMIC DNA]</scope>
</reference>
<gene>
    <name evidence="7" type="ORF">XD66_0183</name>
</gene>
<dbReference type="AlphaFoldDB" id="A0A117LBR2"/>
<dbReference type="GO" id="GO:0032259">
    <property type="term" value="P:methylation"/>
    <property type="evidence" value="ECO:0007669"/>
    <property type="project" value="UniProtKB-KW"/>
</dbReference>
<dbReference type="GO" id="GO:0003677">
    <property type="term" value="F:DNA binding"/>
    <property type="evidence" value="ECO:0007669"/>
    <property type="project" value="InterPro"/>
</dbReference>
<evidence type="ECO:0000259" key="6">
    <source>
        <dbReference type="Pfam" id="PF01555"/>
    </source>
</evidence>
<proteinExistence type="inferred from homology"/>
<dbReference type="GO" id="GO:0009307">
    <property type="term" value="P:DNA restriction-modification system"/>
    <property type="evidence" value="ECO:0007669"/>
    <property type="project" value="UniProtKB-KW"/>
</dbReference>